<reference evidence="2" key="1">
    <citation type="submission" date="2020-08" db="EMBL/GenBank/DDBJ databases">
        <title>Novel species isolated from subtropical streams in China.</title>
        <authorList>
            <person name="Lu H."/>
        </authorList>
    </citation>
    <scope>NUCLEOTIDE SEQUENCE</scope>
    <source>
        <strain evidence="2">LX22W</strain>
    </source>
</reference>
<keyword evidence="1" id="KW-0732">Signal</keyword>
<evidence type="ECO:0008006" key="4">
    <source>
        <dbReference type="Google" id="ProtNLM"/>
    </source>
</evidence>
<dbReference type="RefSeq" id="WP_186917256.1">
    <property type="nucleotide sequence ID" value="NZ_JACOFZ010000006.1"/>
</dbReference>
<comment type="caution">
    <text evidence="2">The sequence shown here is derived from an EMBL/GenBank/DDBJ whole genome shotgun (WGS) entry which is preliminary data.</text>
</comment>
<name>A0A923HYM8_9BURK</name>
<organism evidence="2 3">
    <name type="scientific">Undibacterium nitidum</name>
    <dbReference type="NCBI Taxonomy" id="2762298"/>
    <lineage>
        <taxon>Bacteria</taxon>
        <taxon>Pseudomonadati</taxon>
        <taxon>Pseudomonadota</taxon>
        <taxon>Betaproteobacteria</taxon>
        <taxon>Burkholderiales</taxon>
        <taxon>Oxalobacteraceae</taxon>
        <taxon>Undibacterium</taxon>
    </lineage>
</organism>
<evidence type="ECO:0000313" key="3">
    <source>
        <dbReference type="Proteomes" id="UP000627446"/>
    </source>
</evidence>
<dbReference type="EMBL" id="JACOFZ010000006">
    <property type="protein sequence ID" value="MBC3882641.1"/>
    <property type="molecule type" value="Genomic_DNA"/>
</dbReference>
<protein>
    <recommendedName>
        <fullName evidence="4">Lipoprotein</fullName>
    </recommendedName>
</protein>
<dbReference type="Proteomes" id="UP000627446">
    <property type="component" value="Unassembled WGS sequence"/>
</dbReference>
<proteinExistence type="predicted"/>
<gene>
    <name evidence="2" type="ORF">H8K36_14725</name>
</gene>
<evidence type="ECO:0000313" key="2">
    <source>
        <dbReference type="EMBL" id="MBC3882641.1"/>
    </source>
</evidence>
<feature type="chain" id="PRO_5037151479" description="Lipoprotein" evidence="1">
    <location>
        <begin position="23"/>
        <end position="115"/>
    </location>
</feature>
<dbReference type="AlphaFoldDB" id="A0A923HYM8"/>
<sequence>MKLQYYLIILCSLCFCACQKQAEVSVEPHGRVELVFEAEYSETLTPESFEQTVNVAIKDLAKIDKTEFTPDFNQEEKLAIKKGRYTLVIPGTSATKAAELKRRMNMDPVSVHIYM</sequence>
<accession>A0A923HYM8</accession>
<evidence type="ECO:0000256" key="1">
    <source>
        <dbReference type="SAM" id="SignalP"/>
    </source>
</evidence>
<keyword evidence="3" id="KW-1185">Reference proteome</keyword>
<feature type="signal peptide" evidence="1">
    <location>
        <begin position="1"/>
        <end position="22"/>
    </location>
</feature>